<evidence type="ECO:0000256" key="4">
    <source>
        <dbReference type="ARBA" id="ARBA00022741"/>
    </source>
</evidence>
<evidence type="ECO:0000256" key="5">
    <source>
        <dbReference type="ARBA" id="ARBA00022777"/>
    </source>
</evidence>
<gene>
    <name evidence="11" type="ordered locus">Cmaq_0041</name>
</gene>
<keyword evidence="6" id="KW-0067">ATP-binding</keyword>
<comment type="catalytic activity">
    <reaction evidence="9">
        <text>a 5'-end dephospho-2'-deoxyribonucleoside-DNA + ATP = a 5'-end 5'-phospho-2'-deoxyribonucleoside-DNA + ADP + H(+)</text>
        <dbReference type="Rhea" id="RHEA:15669"/>
        <dbReference type="Rhea" id="RHEA-COMP:13180"/>
        <dbReference type="Rhea" id="RHEA-COMP:13184"/>
        <dbReference type="ChEBI" id="CHEBI:15378"/>
        <dbReference type="ChEBI" id="CHEBI:30616"/>
        <dbReference type="ChEBI" id="CHEBI:136412"/>
        <dbReference type="ChEBI" id="CHEBI:136416"/>
        <dbReference type="ChEBI" id="CHEBI:456216"/>
        <dbReference type="EC" id="2.7.1.78"/>
    </reaction>
</comment>
<keyword evidence="5" id="KW-0418">Kinase</keyword>
<evidence type="ECO:0000256" key="2">
    <source>
        <dbReference type="ARBA" id="ARBA00012157"/>
    </source>
</evidence>
<dbReference type="GO" id="GO:0006396">
    <property type="term" value="P:RNA processing"/>
    <property type="evidence" value="ECO:0007669"/>
    <property type="project" value="InterPro"/>
</dbReference>
<evidence type="ECO:0000256" key="6">
    <source>
        <dbReference type="ARBA" id="ARBA00022840"/>
    </source>
</evidence>
<dbReference type="InterPro" id="IPR045116">
    <property type="entry name" value="Clp1/Grc3"/>
</dbReference>
<organism evidence="11 12">
    <name type="scientific">Caldivirga maquilingensis (strain ATCC 700844 / DSM 13496 / JCM 10307 / IC-167)</name>
    <dbReference type="NCBI Taxonomy" id="397948"/>
    <lineage>
        <taxon>Archaea</taxon>
        <taxon>Thermoproteota</taxon>
        <taxon>Thermoprotei</taxon>
        <taxon>Thermoproteales</taxon>
        <taxon>Thermoproteaceae</taxon>
        <taxon>Caldivirga</taxon>
    </lineage>
</organism>
<name>A8M9L4_CALMQ</name>
<dbReference type="GeneID" id="5710319"/>
<dbReference type="InterPro" id="IPR027417">
    <property type="entry name" value="P-loop_NTPase"/>
</dbReference>
<evidence type="ECO:0000256" key="1">
    <source>
        <dbReference type="ARBA" id="ARBA00001968"/>
    </source>
</evidence>
<dbReference type="SUPFAM" id="SSF52540">
    <property type="entry name" value="P-loop containing nucleoside triphosphate hydrolases"/>
    <property type="match status" value="1"/>
</dbReference>
<accession>A8M9L4</accession>
<dbReference type="RefSeq" id="WP_012185115.1">
    <property type="nucleotide sequence ID" value="NC_009954.1"/>
</dbReference>
<dbReference type="HOGENOM" id="CLU_051301_1_0_2"/>
<comment type="catalytic activity">
    <reaction evidence="8">
        <text>a 5'-end dephospho-ribonucleoside-RNA + ATP = a 5'-end 5'-phospho-ribonucleoside-RNA + ADP + H(+)</text>
        <dbReference type="Rhea" id="RHEA:54580"/>
        <dbReference type="Rhea" id="RHEA-COMP:13936"/>
        <dbReference type="Rhea" id="RHEA-COMP:15179"/>
        <dbReference type="ChEBI" id="CHEBI:15378"/>
        <dbReference type="ChEBI" id="CHEBI:30616"/>
        <dbReference type="ChEBI" id="CHEBI:138282"/>
        <dbReference type="ChEBI" id="CHEBI:138284"/>
        <dbReference type="ChEBI" id="CHEBI:456216"/>
        <dbReference type="EC" id="2.7.1.78"/>
    </reaction>
</comment>
<evidence type="ECO:0000256" key="7">
    <source>
        <dbReference type="ARBA" id="ARBA00024737"/>
    </source>
</evidence>
<dbReference type="InterPro" id="IPR032319">
    <property type="entry name" value="CLP1_P"/>
</dbReference>
<keyword evidence="4" id="KW-0547">Nucleotide-binding</keyword>
<dbReference type="eggNOG" id="arCOG04127">
    <property type="taxonomic scope" value="Archaea"/>
</dbReference>
<dbReference type="GO" id="GO:0051734">
    <property type="term" value="F:ATP-dependent polynucleotide 5'-hydroxyl-kinase activity"/>
    <property type="evidence" value="ECO:0007669"/>
    <property type="project" value="UniProtKB-EC"/>
</dbReference>
<evidence type="ECO:0000313" key="12">
    <source>
        <dbReference type="Proteomes" id="UP000001137"/>
    </source>
</evidence>
<comment type="cofactor">
    <cofactor evidence="1">
        <name>a divalent metal cation</name>
        <dbReference type="ChEBI" id="CHEBI:60240"/>
    </cofactor>
</comment>
<dbReference type="PANTHER" id="PTHR12755:SF3">
    <property type="entry name" value="POLYNUCLEOTIDE 5'-HYDROXYL-KINASE NOL9"/>
    <property type="match status" value="1"/>
</dbReference>
<dbReference type="Pfam" id="PF16575">
    <property type="entry name" value="CLP1_P"/>
    <property type="match status" value="1"/>
</dbReference>
<dbReference type="KEGG" id="cma:Cmaq_0041"/>
<dbReference type="GO" id="GO:0005524">
    <property type="term" value="F:ATP binding"/>
    <property type="evidence" value="ECO:0007669"/>
    <property type="project" value="UniProtKB-KW"/>
</dbReference>
<dbReference type="Gene3D" id="3.40.50.300">
    <property type="entry name" value="P-loop containing nucleotide triphosphate hydrolases"/>
    <property type="match status" value="1"/>
</dbReference>
<feature type="domain" description="Clp1 P-loop" evidence="10">
    <location>
        <begin position="98"/>
        <end position="275"/>
    </location>
</feature>
<reference evidence="11 12" key="1">
    <citation type="submission" date="2007-10" db="EMBL/GenBank/DDBJ databases">
        <title>Complete sequence of Caldivirga maquilingensis IC-167.</title>
        <authorList>
            <consortium name="US DOE Joint Genome Institute"/>
            <person name="Copeland A."/>
            <person name="Lucas S."/>
            <person name="Lapidus A."/>
            <person name="Barry K."/>
            <person name="Glavina del Rio T."/>
            <person name="Dalin E."/>
            <person name="Tice H."/>
            <person name="Pitluck S."/>
            <person name="Saunders E."/>
            <person name="Brettin T."/>
            <person name="Bruce D."/>
            <person name="Detter J.C."/>
            <person name="Han C."/>
            <person name="Schmutz J."/>
            <person name="Larimer F."/>
            <person name="Land M."/>
            <person name="Hauser L."/>
            <person name="Kyrpides N."/>
            <person name="Ivanova N."/>
            <person name="Biddle J.F."/>
            <person name="Zhang Z."/>
            <person name="Fitz-Gibbon S.T."/>
            <person name="Lowe T.M."/>
            <person name="Saltikov C."/>
            <person name="House C.H."/>
            <person name="Richardson P."/>
        </authorList>
    </citation>
    <scope>NUCLEOTIDE SEQUENCE [LARGE SCALE GENOMIC DNA]</scope>
    <source>
        <strain evidence="12">ATCC 700844 / DSM 13496 / JCM 10307 / IC-167</strain>
    </source>
</reference>
<protein>
    <recommendedName>
        <fullName evidence="2">polynucleotide 5'-hydroxyl-kinase</fullName>
        <ecNumber evidence="2">2.7.1.78</ecNumber>
    </recommendedName>
</protein>
<evidence type="ECO:0000256" key="9">
    <source>
        <dbReference type="ARBA" id="ARBA00044673"/>
    </source>
</evidence>
<dbReference type="EC" id="2.7.1.78" evidence="2"/>
<dbReference type="PANTHER" id="PTHR12755">
    <property type="entry name" value="CLEAVAGE/POLYADENYLATION FACTOR IA SUBUNIT CLP1P"/>
    <property type="match status" value="1"/>
</dbReference>
<dbReference type="AlphaFoldDB" id="A8M9L4"/>
<evidence type="ECO:0000256" key="8">
    <source>
        <dbReference type="ARBA" id="ARBA00044641"/>
    </source>
</evidence>
<evidence type="ECO:0000313" key="11">
    <source>
        <dbReference type="EMBL" id="ABW00895.1"/>
    </source>
</evidence>
<dbReference type="EMBL" id="CP000852">
    <property type="protein sequence ID" value="ABW00895.1"/>
    <property type="molecule type" value="Genomic_DNA"/>
</dbReference>
<evidence type="ECO:0000256" key="3">
    <source>
        <dbReference type="ARBA" id="ARBA00022679"/>
    </source>
</evidence>
<dbReference type="OrthoDB" id="359472at2157"/>
<keyword evidence="3" id="KW-0808">Transferase</keyword>
<dbReference type="STRING" id="397948.Cmaq_0041"/>
<evidence type="ECO:0000259" key="10">
    <source>
        <dbReference type="Pfam" id="PF16575"/>
    </source>
</evidence>
<keyword evidence="12" id="KW-1185">Reference proteome</keyword>
<dbReference type="Proteomes" id="UP000001137">
    <property type="component" value="Chromosome"/>
</dbReference>
<proteinExistence type="predicted"/>
<comment type="function">
    <text evidence="7">Polynucleotide kinase that can phosphorylate the 5'-hydroxyl groups of both single-stranded RNA (ssRNA) and single-stranded DNA (ssDNA). Exhibits a strong preference for ssRNA.</text>
</comment>
<sequence>MDQVKLNGGEYVRVEGPAMIEVLRGKLYILGAQYDEGSRITILRARRVVAKAINDTELSVVLGPGGFVDKPKAGEEMIDEWDSKLSMGLKGSVIMVMGAMDSGKTTITTILVNKASSMGLKVGVVDADPGQNDLGPPTTVSCSILKGGKITHLSYMSPVKQVFLGSTNLEGNWYRAVYGVAKLVDYLKNIESVDFIVINTDGWVEGEGAVEYKRALVNAIKPNYVIIMRKSDEVNGLINGLGIGNMLILNAPPSMRIRDRNDRKIHRDMGYGRYLSPSRELTLNLTQVPVVNMPLTGRGLNGNLARLISSYLKVKPIYMDSLKNMVMVVSSMVKEPMLRSIPGGVAVLLQPNWENGLLVGLEDKDGFLITLAVLRRIYYNNGRIVVTVPKRLSNFELNNIRGIRVGSIRVNEQFEEIDKFSVIYKIERIISENGANPLT</sequence>